<dbReference type="PANTHER" id="PTHR31923:SF27">
    <property type="entry name" value="BSD DOMAIN-CONTAINING PROTEIN"/>
    <property type="match status" value="1"/>
</dbReference>
<dbReference type="Proteomes" id="UP001190926">
    <property type="component" value="Unassembled WGS sequence"/>
</dbReference>
<dbReference type="Gene3D" id="1.10.3970.10">
    <property type="entry name" value="BSD domain"/>
    <property type="match status" value="1"/>
</dbReference>
<dbReference type="EMBL" id="SDAM02029553">
    <property type="protein sequence ID" value="KAH6756522.1"/>
    <property type="molecule type" value="Genomic_DNA"/>
</dbReference>
<feature type="region of interest" description="Disordered" evidence="1">
    <location>
        <begin position="115"/>
        <end position="173"/>
    </location>
</feature>
<reference evidence="3 4" key="1">
    <citation type="journal article" date="2021" name="Nat. Commun.">
        <title>Incipient diploidization of the medicinal plant Perilla within 10,000 years.</title>
        <authorList>
            <person name="Zhang Y."/>
            <person name="Shen Q."/>
            <person name="Leng L."/>
            <person name="Zhang D."/>
            <person name="Chen S."/>
            <person name="Shi Y."/>
            <person name="Ning Z."/>
            <person name="Chen S."/>
        </authorList>
    </citation>
    <scope>NUCLEOTIDE SEQUENCE [LARGE SCALE GENOMIC DNA]</scope>
    <source>
        <strain evidence="4">cv. PC099</strain>
    </source>
</reference>
<feature type="compositionally biased region" description="Pro residues" evidence="1">
    <location>
        <begin position="115"/>
        <end position="126"/>
    </location>
</feature>
<dbReference type="SUPFAM" id="SSF140383">
    <property type="entry name" value="BSD domain-like"/>
    <property type="match status" value="1"/>
</dbReference>
<dbReference type="InterPro" id="IPR005607">
    <property type="entry name" value="BSD_dom"/>
</dbReference>
<evidence type="ECO:0000256" key="1">
    <source>
        <dbReference type="SAM" id="MobiDB-lite"/>
    </source>
</evidence>
<feature type="domain" description="BSD" evidence="2">
    <location>
        <begin position="213"/>
        <end position="265"/>
    </location>
</feature>
<evidence type="ECO:0000313" key="3">
    <source>
        <dbReference type="EMBL" id="KAH6756522.1"/>
    </source>
</evidence>
<dbReference type="SMART" id="SM00751">
    <property type="entry name" value="BSD"/>
    <property type="match status" value="1"/>
</dbReference>
<feature type="region of interest" description="Disordered" evidence="1">
    <location>
        <begin position="32"/>
        <end position="89"/>
    </location>
</feature>
<comment type="caution">
    <text evidence="3">The sequence shown here is derived from an EMBL/GenBank/DDBJ whole genome shotgun (WGS) entry which is preliminary data.</text>
</comment>
<feature type="compositionally biased region" description="Basic and acidic residues" evidence="1">
    <location>
        <begin position="154"/>
        <end position="163"/>
    </location>
</feature>
<dbReference type="Pfam" id="PF03909">
    <property type="entry name" value="BSD"/>
    <property type="match status" value="1"/>
</dbReference>
<evidence type="ECO:0000313" key="4">
    <source>
        <dbReference type="Proteomes" id="UP001190926"/>
    </source>
</evidence>
<name>A0AAD4IPQ6_PERFH</name>
<dbReference type="PROSITE" id="PS50858">
    <property type="entry name" value="BSD"/>
    <property type="match status" value="1"/>
</dbReference>
<dbReference type="InterPro" id="IPR035925">
    <property type="entry name" value="BSD_dom_sf"/>
</dbReference>
<feature type="compositionally biased region" description="Acidic residues" evidence="1">
    <location>
        <begin position="144"/>
        <end position="153"/>
    </location>
</feature>
<dbReference type="PANTHER" id="PTHR31923">
    <property type="entry name" value="BSD DOMAIN-CONTAINING PROTEIN"/>
    <property type="match status" value="1"/>
</dbReference>
<feature type="compositionally biased region" description="Basic and acidic residues" evidence="1">
    <location>
        <begin position="47"/>
        <end position="67"/>
    </location>
</feature>
<protein>
    <recommendedName>
        <fullName evidence="2">BSD domain-containing protein</fullName>
    </recommendedName>
</protein>
<sequence>MSWLARSIANSLRLDDDEGDAEAALAVEEFKKPLDDAVPRPTPNETMLREDQPRESAFSIEDRRSLDSDGGASYNHGDEPGSDADYDQGRGVKEDLSEFRDSLKRQLWGVASFLAPPPPPPLPPPFFQRSVTESKSDPVGYVNADEEEEELAEYGERDSRQLGESDNLSPSKDYDVDTLEDAIGITDEVLAFAMNIAHHPETWLDFPIEEDEFDDFDISDAQYKHALAVEHLAPRLAALGFELCPVHMSVGFFWMVYFVLLHSRLSKRDADLLSSPQLVQARAMWMHELQKRTKGDSYWSGISSFQSKGSTTDSPRENVVRSYEDVHYGNESDWRSISESSTHQMTAEHEIEKHVLDEIEFIDKSVIKEDAPPKLQDKEIVVGSSIQMPVVDDDDDDDWLKDDSDLIGYTGTSIIVNEDDISFSDLEDDSDSHFPNKYKTSST</sequence>
<keyword evidence="4" id="KW-1185">Reference proteome</keyword>
<dbReference type="AlphaFoldDB" id="A0AAD4IPQ6"/>
<gene>
    <name evidence="3" type="ORF">C2S53_002210</name>
</gene>
<evidence type="ECO:0000259" key="2">
    <source>
        <dbReference type="PROSITE" id="PS50858"/>
    </source>
</evidence>
<accession>A0AAD4IPQ6</accession>
<proteinExistence type="predicted"/>
<organism evidence="3 4">
    <name type="scientific">Perilla frutescens var. hirtella</name>
    <name type="common">Perilla citriodora</name>
    <name type="synonym">Perilla setoyensis</name>
    <dbReference type="NCBI Taxonomy" id="608512"/>
    <lineage>
        <taxon>Eukaryota</taxon>
        <taxon>Viridiplantae</taxon>
        <taxon>Streptophyta</taxon>
        <taxon>Embryophyta</taxon>
        <taxon>Tracheophyta</taxon>
        <taxon>Spermatophyta</taxon>
        <taxon>Magnoliopsida</taxon>
        <taxon>eudicotyledons</taxon>
        <taxon>Gunneridae</taxon>
        <taxon>Pentapetalae</taxon>
        <taxon>asterids</taxon>
        <taxon>lamiids</taxon>
        <taxon>Lamiales</taxon>
        <taxon>Lamiaceae</taxon>
        <taxon>Nepetoideae</taxon>
        <taxon>Elsholtzieae</taxon>
        <taxon>Perilla</taxon>
    </lineage>
</organism>